<protein>
    <submittedName>
        <fullName evidence="1">Cleavage protein</fullName>
    </submittedName>
</protein>
<comment type="caution">
    <text evidence="1">The sequence shown here is derived from an EMBL/GenBank/DDBJ whole genome shotgun (WGS) entry which is preliminary data.</text>
</comment>
<proteinExistence type="predicted"/>
<name>A0AB34AKT9_STAUR</name>
<dbReference type="AlphaFoldDB" id="A0AB34AKT9"/>
<dbReference type="InterPro" id="IPR016785">
    <property type="entry name" value="ComGD"/>
</dbReference>
<gene>
    <name evidence="1" type="ORF">SCO02_10280</name>
</gene>
<dbReference type="EMBL" id="BKAW01000005">
    <property type="protein sequence ID" value="GEQ02587.1"/>
    <property type="molecule type" value="Genomic_DNA"/>
</dbReference>
<evidence type="ECO:0000313" key="1">
    <source>
        <dbReference type="EMBL" id="GEQ02587.1"/>
    </source>
</evidence>
<accession>A0AB34AKT9</accession>
<organism evidence="1 2">
    <name type="scientific">Staphylococcus ureilyticus</name>
    <name type="common">Staphylococcus cohnii subsp. urealyticus</name>
    <dbReference type="NCBI Taxonomy" id="94138"/>
    <lineage>
        <taxon>Bacteria</taxon>
        <taxon>Bacillati</taxon>
        <taxon>Bacillota</taxon>
        <taxon>Bacilli</taxon>
        <taxon>Bacillales</taxon>
        <taxon>Staphylococcaceae</taxon>
        <taxon>Staphylococcus</taxon>
        <taxon>Staphylococcus cohnii species complex</taxon>
    </lineage>
</organism>
<reference evidence="1 2" key="1">
    <citation type="submission" date="2019-07" db="EMBL/GenBank/DDBJ databases">
        <title>Whole genome shotgun sequence of Staphylococcus cohnii subsp. urealyticus NBRC 109766.</title>
        <authorList>
            <person name="Hosoyama A."/>
            <person name="Uohara A."/>
            <person name="Ohji S."/>
            <person name="Ichikawa N."/>
        </authorList>
    </citation>
    <scope>NUCLEOTIDE SEQUENCE [LARGE SCALE GENOMIC DNA]</scope>
    <source>
        <strain evidence="1 2">NBRC 109766</strain>
    </source>
</reference>
<dbReference type="Proteomes" id="UP000321839">
    <property type="component" value="Unassembled WGS sequence"/>
</dbReference>
<evidence type="ECO:0000313" key="2">
    <source>
        <dbReference type="Proteomes" id="UP000321839"/>
    </source>
</evidence>
<keyword evidence="2" id="KW-1185">Reference proteome</keyword>
<dbReference type="GO" id="GO:0030420">
    <property type="term" value="P:establishment of competence for transformation"/>
    <property type="evidence" value="ECO:0007669"/>
    <property type="project" value="InterPro"/>
</dbReference>
<dbReference type="PIRSF" id="PIRSF021292">
    <property type="entry name" value="Competence_ComGD"/>
    <property type="match status" value="1"/>
</dbReference>
<sequence>MAIISILLIVQVNHIPINDKKNNVNNNFMNNLITQLNYLKSKAIKDDKSLTLIFNDYSNKIIVREQSIENKDIVFPPNTFVHPKSNIRYLTFNNKGNINKFGSVLLSVDNEIFKLIFHIEKGRLRYEKIKH</sequence>